<accession>A0ABS1EYQ9</accession>
<reference evidence="4" key="1">
    <citation type="submission" date="2021-01" db="EMBL/GenBank/DDBJ databases">
        <title>Genome public.</title>
        <authorList>
            <person name="Liu C."/>
            <person name="Sun Q."/>
        </authorList>
    </citation>
    <scope>NUCLEOTIDE SEQUENCE [LARGE SCALE GENOMIC DNA]</scope>
    <source>
        <strain evidence="4">YIM B02556</strain>
    </source>
</reference>
<dbReference type="Pfam" id="PF05170">
    <property type="entry name" value="AsmA"/>
    <property type="match status" value="1"/>
</dbReference>
<dbReference type="RefSeq" id="WP_200190496.1">
    <property type="nucleotide sequence ID" value="NZ_JAENHM010000007.1"/>
</dbReference>
<organism evidence="3 4">
    <name type="scientific">Azospirillum endophyticum</name>
    <dbReference type="NCBI Taxonomy" id="2800326"/>
    <lineage>
        <taxon>Bacteria</taxon>
        <taxon>Pseudomonadati</taxon>
        <taxon>Pseudomonadota</taxon>
        <taxon>Alphaproteobacteria</taxon>
        <taxon>Rhodospirillales</taxon>
        <taxon>Azospirillaceae</taxon>
        <taxon>Azospirillum</taxon>
    </lineage>
</organism>
<comment type="caution">
    <text evidence="3">The sequence shown here is derived from an EMBL/GenBank/DDBJ whole genome shotgun (WGS) entry which is preliminary data.</text>
</comment>
<evidence type="ECO:0000259" key="2">
    <source>
        <dbReference type="Pfam" id="PF05170"/>
    </source>
</evidence>
<dbReference type="InterPro" id="IPR007844">
    <property type="entry name" value="AsmA"/>
</dbReference>
<name>A0ABS1EYQ9_9PROT</name>
<proteinExistence type="predicted"/>
<gene>
    <name evidence="3" type="ORF">JHL17_02640</name>
</gene>
<sequence>MKKILIAAVAGLAVLAGLLLAAPSLIDWNAYKGTIAERVSQATGRQVELRGDVGFTLLPSPALTVRDARLANAAGAAEPDMMHLKKLDARVALGPLLGGRIQVESIALVEPTFVVEVLKDGRINWDLSTAGTRKGDGLGAAEGLVSAVSFDQVLIDNGTLVYRDDRNGRTEKVEGLNARIAAGSLNGPFQAQGDFRLRGLSLHGEATAGRFTEGAAVPVRATLSMPHTDATLRFAGILTGGSGSGTGGGGSSKVQGDLRAEGSDFARLVNVPNASWAPAALSQPFNLRSTVEAGTSLATFSSLEAQLGDTRATGNATLRVGDPARREAPRTELTLVINRLDLDSWLAKSGSGQAGRTGGSGTAAGASQGTAQGAGAPGTSGGAAPAPSVALPTGVEAKLDVAIDAIGYNHGVVRQGRIEASLSAGRLNIDRVSALLPGGSDFVAAGEVTTPGGQPTLDMRMEANADNLRALLEWAKLDLRGVPADRLRRASLSARLQGHADRFEMSGLDFRFDSSRLGGAVAYVDRGRPAFGARLELDRLNLDGYLPAAQSTTAPSNTAQPAPQATASGPRTAADTGQTPQRLLGLADANLDLRVGQLTVGGLPVQGLHLDATVASGALTVREAKVDDVAGLQARIDGQVASLIPLRGVNLALTAEAGSLGGLPSAVSWPRGLPVPERLGAVNAKARLAGDGERLAVEASAGLLGGTLEAGGALIGLDRTPSADLKLRVTHPEMGRIAALFSDSGLARAYGPLDLYGELSGTAAAPSLNNIQGLVAGIPLRGKLVLDRKAARPAFQADLQTGDLDLDRLRSAPLVGDGAGRSAATAPDPAADPAADPLADLGWMQSLDGRLGLTSTALTVGGQRIAQPALRATLVDGVATLEQLDGEWQGGQIGIGGRLATAPGRAPKLDADVTVIKANMGTALSGIAGLGLSGGTVDLDVTLSGSGHGDALLRSLSGRGRAVASGGVLRGVDLAALRSRLAGAERTQEVLGAVAGALQGGETRLDRLDARFAVDGGVIRTEDTRLTTVPADGTLAGTISLPDERVDLGLALTVKADGDLPPLTLRIAGPWAAPTQTLDLKALRDRFNAASPAR</sequence>
<dbReference type="EMBL" id="JAENHM010000007">
    <property type="protein sequence ID" value="MBK1836301.1"/>
    <property type="molecule type" value="Genomic_DNA"/>
</dbReference>
<feature type="compositionally biased region" description="Gly residues" evidence="1">
    <location>
        <begin position="352"/>
        <end position="362"/>
    </location>
</feature>
<dbReference type="PANTHER" id="PTHR30441:SF4">
    <property type="entry name" value="PROTEIN ASMA"/>
    <property type="match status" value="1"/>
</dbReference>
<evidence type="ECO:0000313" key="3">
    <source>
        <dbReference type="EMBL" id="MBK1836301.1"/>
    </source>
</evidence>
<feature type="domain" description="AsmA" evidence="2">
    <location>
        <begin position="2"/>
        <end position="225"/>
    </location>
</feature>
<evidence type="ECO:0000256" key="1">
    <source>
        <dbReference type="SAM" id="MobiDB-lite"/>
    </source>
</evidence>
<evidence type="ECO:0000313" key="4">
    <source>
        <dbReference type="Proteomes" id="UP000652760"/>
    </source>
</evidence>
<protein>
    <submittedName>
        <fullName evidence="3">AsmA family protein</fullName>
    </submittedName>
</protein>
<dbReference type="Proteomes" id="UP000652760">
    <property type="component" value="Unassembled WGS sequence"/>
</dbReference>
<feature type="region of interest" description="Disordered" evidence="1">
    <location>
        <begin position="349"/>
        <end position="387"/>
    </location>
</feature>
<dbReference type="PANTHER" id="PTHR30441">
    <property type="entry name" value="DUF748 DOMAIN-CONTAINING PROTEIN"/>
    <property type="match status" value="1"/>
</dbReference>
<feature type="compositionally biased region" description="Polar residues" evidence="1">
    <location>
        <begin position="549"/>
        <end position="577"/>
    </location>
</feature>
<dbReference type="InterPro" id="IPR052894">
    <property type="entry name" value="AsmA-related"/>
</dbReference>
<keyword evidence="4" id="KW-1185">Reference proteome</keyword>
<feature type="compositionally biased region" description="Low complexity" evidence="1">
    <location>
        <begin position="363"/>
        <end position="374"/>
    </location>
</feature>
<feature type="region of interest" description="Disordered" evidence="1">
    <location>
        <begin position="548"/>
        <end position="577"/>
    </location>
</feature>